<evidence type="ECO:0000256" key="1">
    <source>
        <dbReference type="ARBA" id="ARBA00022741"/>
    </source>
</evidence>
<dbReference type="PANTHER" id="PTHR16305:SF35">
    <property type="entry name" value="TRANSCRIPTIONAL ACTIVATOR DOMAIN"/>
    <property type="match status" value="1"/>
</dbReference>
<name>A0ABS3WXI9_9ACTN</name>
<organism evidence="5 6">
    <name type="scientific">Streptomyces spirodelae</name>
    <dbReference type="NCBI Taxonomy" id="2812904"/>
    <lineage>
        <taxon>Bacteria</taxon>
        <taxon>Bacillati</taxon>
        <taxon>Actinomycetota</taxon>
        <taxon>Actinomycetes</taxon>
        <taxon>Kitasatosporales</taxon>
        <taxon>Streptomycetaceae</taxon>
        <taxon>Streptomyces</taxon>
    </lineage>
</organism>
<evidence type="ECO:0000313" key="5">
    <source>
        <dbReference type="EMBL" id="MBO8187844.1"/>
    </source>
</evidence>
<feature type="compositionally biased region" description="Low complexity" evidence="3">
    <location>
        <begin position="561"/>
        <end position="575"/>
    </location>
</feature>
<dbReference type="InterPro" id="IPR011990">
    <property type="entry name" value="TPR-like_helical_dom_sf"/>
</dbReference>
<dbReference type="Gene3D" id="1.25.40.10">
    <property type="entry name" value="Tetratricopeptide repeat domain"/>
    <property type="match status" value="1"/>
</dbReference>
<dbReference type="RefSeq" id="WP_209266648.1">
    <property type="nucleotide sequence ID" value="NZ_JAFFZN010000019.1"/>
</dbReference>
<feature type="region of interest" description="Disordered" evidence="3">
    <location>
        <begin position="561"/>
        <end position="592"/>
    </location>
</feature>
<keyword evidence="1" id="KW-0547">Nucleotide-binding</keyword>
<feature type="compositionally biased region" description="Basic and acidic residues" evidence="3">
    <location>
        <begin position="579"/>
        <end position="591"/>
    </location>
</feature>
<gene>
    <name evidence="5" type="ORF">JW592_20600</name>
</gene>
<keyword evidence="6" id="KW-1185">Reference proteome</keyword>
<evidence type="ECO:0000259" key="4">
    <source>
        <dbReference type="SMART" id="SM00382"/>
    </source>
</evidence>
<accession>A0ABS3WXI9</accession>
<feature type="domain" description="AAA+ ATPase" evidence="4">
    <location>
        <begin position="36"/>
        <end position="345"/>
    </location>
</feature>
<keyword evidence="2" id="KW-0067">ATP-binding</keyword>
<reference evidence="5 6" key="1">
    <citation type="submission" date="2021-02" db="EMBL/GenBank/DDBJ databases">
        <title>Streptomyces spirodelae sp. nov., isolated from duckweed.</title>
        <authorList>
            <person name="Saimee Y."/>
            <person name="Duangmal K."/>
        </authorList>
    </citation>
    <scope>NUCLEOTIDE SEQUENCE [LARGE SCALE GENOMIC DNA]</scope>
    <source>
        <strain evidence="5 6">DW4-2</strain>
    </source>
</reference>
<dbReference type="InterPro" id="IPR027417">
    <property type="entry name" value="P-loop_NTPase"/>
</dbReference>
<dbReference type="InterPro" id="IPR041664">
    <property type="entry name" value="AAA_16"/>
</dbReference>
<dbReference type="SUPFAM" id="SSF52540">
    <property type="entry name" value="P-loop containing nucleoside triphosphate hydrolases"/>
    <property type="match status" value="1"/>
</dbReference>
<dbReference type="EMBL" id="JAFFZN010000019">
    <property type="protein sequence ID" value="MBO8187844.1"/>
    <property type="molecule type" value="Genomic_DNA"/>
</dbReference>
<evidence type="ECO:0000256" key="3">
    <source>
        <dbReference type="SAM" id="MobiDB-lite"/>
    </source>
</evidence>
<dbReference type="SMART" id="SM00382">
    <property type="entry name" value="AAA"/>
    <property type="match status" value="1"/>
</dbReference>
<dbReference type="SUPFAM" id="SSF48452">
    <property type="entry name" value="TPR-like"/>
    <property type="match status" value="1"/>
</dbReference>
<protein>
    <submittedName>
        <fullName evidence="5">AAA family ATPase</fullName>
    </submittedName>
</protein>
<dbReference type="PANTHER" id="PTHR16305">
    <property type="entry name" value="TESTICULAR SOLUBLE ADENYLYL CYCLASE"/>
    <property type="match status" value="1"/>
</dbReference>
<dbReference type="InterPro" id="IPR003593">
    <property type="entry name" value="AAA+_ATPase"/>
</dbReference>
<comment type="caution">
    <text evidence="5">The sequence shown here is derived from an EMBL/GenBank/DDBJ whole genome shotgun (WGS) entry which is preliminary data.</text>
</comment>
<evidence type="ECO:0000256" key="2">
    <source>
        <dbReference type="ARBA" id="ARBA00022840"/>
    </source>
</evidence>
<dbReference type="Pfam" id="PF13191">
    <property type="entry name" value="AAA_16"/>
    <property type="match status" value="1"/>
</dbReference>
<proteinExistence type="predicted"/>
<dbReference type="Proteomes" id="UP001518976">
    <property type="component" value="Unassembled WGS sequence"/>
</dbReference>
<sequence>MALLEREAELAAVERAVTLLCGTGIPAAPDNGAASRGGLLAFTGAAGLGKTALLRETAAHVTARGGTVLYASGGEQEQEVGFHVVRRLLAPLRPALDERELRAELGSWYDLAAPAAGLPAPGSTVVPHPHGVRLALDRLFGHLAVRHGPLAVLVDDAHWADPASLAWLTGFAPRAPGVGLLCALGYDPQELRPEAAPFRAAVDGAPEPPYGLTELSTDAVARLARDTTAEAADTAFAEECRKLTGGNPRAVTELLHQVRDAGLEPRYHSVPRLAGLAPPAPEAELQHRLQNLGPDCVRLCWAVAVLGADATLLFAARVAGLRGETARGAVARLRAARVLEVPDGGADGEPLSFVHPSVAAEIYRAVPASIRTALHGQTAAALAADPGIPYGSSVRHLLEVHPDGDLVLVEQLRRAAHEYTVAGAPDAAYRCLGRALREPPASRDRPTVLYELAAAAFRSGAPAAAVHPLRAALEEPACDAELRLAAVRLLARALSRAGRRREALGALEAEARRASAPAQREALRAELTLWRALNAGTDARTHADAPAHAVAQAEAGARAGARPCAGARAPATGATEDTEATHGADDTEGARSHPALRAWQALRRGESAATVLRHAEEAVAAGLSWTDDPWGCETPALVALTFLHCGRPDRAEQLLREGIAACERAGLHGEHLALARTLLAERVAPR</sequence>
<evidence type="ECO:0000313" key="6">
    <source>
        <dbReference type="Proteomes" id="UP001518976"/>
    </source>
</evidence>